<dbReference type="InterPro" id="IPR002877">
    <property type="entry name" value="RNA_MeTrfase_FtsJ_dom"/>
</dbReference>
<dbReference type="GO" id="GO:0005737">
    <property type="term" value="C:cytoplasm"/>
    <property type="evidence" value="ECO:0007669"/>
    <property type="project" value="UniProtKB-SubCell"/>
</dbReference>
<dbReference type="EC" id="2.1.1.205" evidence="12"/>
<comment type="catalytic activity">
    <reaction evidence="10 13">
        <text>L-lysyl(79)-[histone H3] + 3 S-adenosyl-L-methionine = N(6),N(6),N(6)-trimethyl-L-lysyl(79)-[histone H3] + 3 S-adenosyl-L-homocysteine + 3 H(+)</text>
        <dbReference type="Rhea" id="RHEA:60328"/>
        <dbReference type="Rhea" id="RHEA-COMP:15549"/>
        <dbReference type="Rhea" id="RHEA-COMP:15552"/>
        <dbReference type="ChEBI" id="CHEBI:15378"/>
        <dbReference type="ChEBI" id="CHEBI:29969"/>
        <dbReference type="ChEBI" id="CHEBI:57856"/>
        <dbReference type="ChEBI" id="CHEBI:59789"/>
        <dbReference type="ChEBI" id="CHEBI:61961"/>
        <dbReference type="EC" id="2.1.1.360"/>
    </reaction>
</comment>
<keyword evidence="4 12" id="KW-0489">Methyltransferase</keyword>
<comment type="subcellular location">
    <subcellularLocation>
        <location evidence="2 12">Cytoplasm</location>
    </subcellularLocation>
    <subcellularLocation>
        <location evidence="1 13">Nucleus</location>
    </subcellularLocation>
</comment>
<dbReference type="InterPro" id="IPR015507">
    <property type="entry name" value="rRNA-MeTfrase_E"/>
</dbReference>
<keyword evidence="9 13" id="KW-0539">Nucleus</keyword>
<dbReference type="GO" id="GO:0002128">
    <property type="term" value="P:tRNA nucleoside ribose methylation"/>
    <property type="evidence" value="ECO:0007669"/>
    <property type="project" value="UniProtKB-UniRule"/>
</dbReference>
<dbReference type="SUPFAM" id="SSF53335">
    <property type="entry name" value="S-adenosyl-L-methionine-dependent methyltransferases"/>
    <property type="match status" value="2"/>
</dbReference>
<dbReference type="InterPro" id="IPR050082">
    <property type="entry name" value="RNA_methyltr_RlmE"/>
</dbReference>
<evidence type="ECO:0000256" key="1">
    <source>
        <dbReference type="ARBA" id="ARBA00004123"/>
    </source>
</evidence>
<reference evidence="16 17" key="1">
    <citation type="journal article" date="2018" name="MBio">
        <title>Comparative Genomics Reveals the Core Gene Toolbox for the Fungus-Insect Symbiosis.</title>
        <authorList>
            <person name="Wang Y."/>
            <person name="Stata M."/>
            <person name="Wang W."/>
            <person name="Stajich J.E."/>
            <person name="White M.M."/>
            <person name="Moncalvo J.M."/>
        </authorList>
    </citation>
    <scope>NUCLEOTIDE SEQUENCE [LARGE SCALE GENOMIC DNA]</scope>
    <source>
        <strain evidence="16 17">AUS-77-4</strain>
    </source>
</reference>
<evidence type="ECO:0000256" key="11">
    <source>
        <dbReference type="ARBA" id="ARBA00048902"/>
    </source>
</evidence>
<comment type="catalytic activity">
    <reaction evidence="11 12">
        <text>cytidine(32)/guanosine(34) in tRNA + 2 S-adenosyl-L-methionine = 2'-O-methylcytidine(32)/2'-O-methylguanosine(34) in tRNA + 2 S-adenosyl-L-homocysteine + 2 H(+)</text>
        <dbReference type="Rhea" id="RHEA:42396"/>
        <dbReference type="Rhea" id="RHEA-COMP:10246"/>
        <dbReference type="Rhea" id="RHEA-COMP:10247"/>
        <dbReference type="ChEBI" id="CHEBI:15378"/>
        <dbReference type="ChEBI" id="CHEBI:57856"/>
        <dbReference type="ChEBI" id="CHEBI:59789"/>
        <dbReference type="ChEBI" id="CHEBI:74269"/>
        <dbReference type="ChEBI" id="CHEBI:74445"/>
        <dbReference type="ChEBI" id="CHEBI:74495"/>
        <dbReference type="ChEBI" id="CHEBI:82748"/>
        <dbReference type="EC" id="2.1.1.205"/>
    </reaction>
</comment>
<feature type="binding site" evidence="12">
    <location>
        <position position="93"/>
    </location>
    <ligand>
        <name>S-adenosyl-L-methionine</name>
        <dbReference type="ChEBI" id="CHEBI:59789"/>
    </ligand>
</feature>
<feature type="compositionally biased region" description="Basic and acidic residues" evidence="14">
    <location>
        <begin position="451"/>
        <end position="466"/>
    </location>
</feature>
<feature type="compositionally biased region" description="Basic and acidic residues" evidence="14">
    <location>
        <begin position="392"/>
        <end position="438"/>
    </location>
</feature>
<protein>
    <recommendedName>
        <fullName evidence="12">Putative tRNA (cytidine(32)/guanosine(34)-2'-O)-methyltransferase</fullName>
        <ecNumber evidence="12">2.1.1.205</ecNumber>
    </recommendedName>
    <alternativeName>
        <fullName evidence="12">2'-O-ribose RNA methyltransferase TRM7 homolog</fullName>
    </alternativeName>
</protein>
<feature type="binding site" evidence="12">
    <location>
        <position position="77"/>
    </location>
    <ligand>
        <name>S-adenosyl-L-methionine</name>
        <dbReference type="ChEBI" id="CHEBI:59789"/>
    </ligand>
</feature>
<evidence type="ECO:0000256" key="4">
    <source>
        <dbReference type="ARBA" id="ARBA00022603"/>
    </source>
</evidence>
<feature type="compositionally biased region" description="Basic and acidic residues" evidence="14">
    <location>
        <begin position="475"/>
        <end position="500"/>
    </location>
</feature>
<evidence type="ECO:0000259" key="15">
    <source>
        <dbReference type="PROSITE" id="PS51569"/>
    </source>
</evidence>
<comment type="function">
    <text evidence="13">Histone methyltransferase that specifically trimethylates histone H3 to form H3K79me3. This methylation is required for telomere silencing and for the pachytene checkpoint during the meiotic cell cycle by allowing the recruitment of RAD9 to double strand breaks. Nucleosomes are preferred as substrate compared to free histone.</text>
</comment>
<feature type="active site" description="Proton acceptor" evidence="12">
    <location>
        <position position="158"/>
    </location>
</feature>
<dbReference type="FunFam" id="3.40.50.150:FF:000040">
    <property type="entry name" value="Putative ribosomal RNA methyltransferase 1"/>
    <property type="match status" value="1"/>
</dbReference>
<evidence type="ECO:0000256" key="12">
    <source>
        <dbReference type="HAMAP-Rule" id="MF_03162"/>
    </source>
</evidence>
<dbReference type="OrthoDB" id="289250at2759"/>
<feature type="domain" description="DOT1" evidence="15">
    <location>
        <begin position="684"/>
        <end position="1002"/>
    </location>
</feature>
<name>A0A2T9Z1L5_9FUNG</name>
<evidence type="ECO:0000256" key="9">
    <source>
        <dbReference type="ARBA" id="ARBA00023242"/>
    </source>
</evidence>
<dbReference type="HAMAP" id="MF_03162">
    <property type="entry name" value="RNA_methyltr_E_TRM7"/>
    <property type="match status" value="1"/>
</dbReference>
<feature type="binding site" evidence="12">
    <location>
        <position position="55"/>
    </location>
    <ligand>
        <name>S-adenosyl-L-methionine</name>
        <dbReference type="ChEBI" id="CHEBI:59789"/>
    </ligand>
</feature>
<gene>
    <name evidence="16" type="ORF">BB559_001552</name>
</gene>
<sequence>MGKSSKDKRDVYYRLAKEEGWRARSAYKLLQIDEDFDIFRGVEKVVDLCAAPGSWSQVLSKKLNKTDFPDAKIVAVDLQEMAPIEGVIQIQGDITKQTTVEQILGHFDGEKANMVISDGAPDVTGLHDLDEYIQAQLLLAALHITTHVLENGGTFIAKIFRGKNVKVLYSQVKCFFKVVHIAKPRSSRNSSIESFIVCQDYRPPADYVPNMANPLLNVPLGVDPNKLTGSNLWTIPFVACGDLSGFDSDMTYPLELTENANYELRDPTQSPISPPYKKALELKRSNFYNTIITNPRKSTNKLAFLFGYTSTLIIIAALEKKENNFRLKNTTMNSSTVKFKVVERVVLKKKNKDSSVVTKNLSERTIRTFDYPSPNLNQKTPNRIENTASKQIKRESTPHHNNKTENSNRESLQKNKAKEYDHGRYTPKHRDSPLHRSTEQATRNNNNVKTLRNDNSIKKENYRSSEAELSNSEYSPKRTFESSKKTHVQPEKEFYSEKFKSTSNSPKKRKGRSFLLASSEEESENENTKKINIKTNNENHKMSEPTSLKTETLGRKESPNDKKEKKNDSYYRKKKRTSKSYSDDDNSSTPSTYSLSSTGIKRMQKGNKVPATIRAKSEEPVCFLSLICSASVVLNSNTKYVKYLDIDEKELSRIAKSCFFGEMSIAKLRLPKTDQFEKYSILVPEQFISDPGFLNEYNPLGDLISTVSAIGDMIEDDCSEKEEIFDSTTGIFRQLERAKNKRNGNEFLSAIGRFNNLLNSPDIKFKSFNGMKMPFEIANHIFGQIYNRCITEHVDKLRNYRAFSNNVYGEVNPVLVNEFIKRCGLGPSDVFVDLGCGIGNVVIQVSMQAGCASYGIEIMDTPAKLAEMQVCEYNARTKVYGLDRGEVEIIHGDFLESSFVLEKLRTATVVLVNNHAFDTNLNHRLMQIFLDMKDGAKIISLKSFAPLDFKINDHNVGSLESILKVRQYPYWSDCVSWTSNSGHYYIHTIDRSALQQFYSSKTSVF</sequence>
<keyword evidence="3 12" id="KW-0963">Cytoplasm</keyword>
<accession>A0A2T9Z1L5</accession>
<feature type="binding site" evidence="12">
    <location>
        <position position="118"/>
    </location>
    <ligand>
        <name>S-adenosyl-L-methionine</name>
        <dbReference type="ChEBI" id="CHEBI:59789"/>
    </ligand>
</feature>
<keyword evidence="17" id="KW-1185">Reference proteome</keyword>
<evidence type="ECO:0000256" key="8">
    <source>
        <dbReference type="ARBA" id="ARBA00022853"/>
    </source>
</evidence>
<keyword evidence="6 12" id="KW-0949">S-adenosyl-L-methionine</keyword>
<feature type="binding site" evidence="12">
    <location>
        <position position="53"/>
    </location>
    <ligand>
        <name>S-adenosyl-L-methionine</name>
        <dbReference type="ChEBI" id="CHEBI:59789"/>
    </ligand>
</feature>
<comment type="similarity">
    <text evidence="12">Belongs to the class I-like SAM-binding methyltransferase superfamily. RNA methyltransferase RlmE family. TRM7 subfamily.</text>
</comment>
<evidence type="ECO:0000256" key="13">
    <source>
        <dbReference type="RuleBase" id="RU271113"/>
    </source>
</evidence>
<dbReference type="HAMAP" id="MF_01547">
    <property type="entry name" value="RNA_methyltr_E"/>
    <property type="match status" value="1"/>
</dbReference>
<comment type="caution">
    <text evidence="16">The sequence shown here is derived from an EMBL/GenBank/DDBJ whole genome shotgun (WGS) entry which is preliminary data.</text>
</comment>
<dbReference type="GO" id="GO:0106340">
    <property type="term" value="F:tRNA (guanosine(34)-2'-O)-methyltransferase activity"/>
    <property type="evidence" value="ECO:0007669"/>
    <property type="project" value="UniProtKB-ARBA"/>
</dbReference>
<evidence type="ECO:0000313" key="16">
    <source>
        <dbReference type="EMBL" id="PVU98482.1"/>
    </source>
</evidence>
<dbReference type="CDD" id="cd02440">
    <property type="entry name" value="AdoMet_MTases"/>
    <property type="match status" value="1"/>
</dbReference>
<keyword evidence="7 12" id="KW-0819">tRNA processing</keyword>
<evidence type="ECO:0000256" key="2">
    <source>
        <dbReference type="ARBA" id="ARBA00004496"/>
    </source>
</evidence>
<dbReference type="AlphaFoldDB" id="A0A2T9Z1L5"/>
<comment type="function">
    <text evidence="12">Methylates the 2'-O-ribose of nucleotides at positions 32 and 34 of the tRNA anticodon loop of substrate tRNAs.</text>
</comment>
<evidence type="ECO:0000256" key="6">
    <source>
        <dbReference type="ARBA" id="ARBA00022691"/>
    </source>
</evidence>
<evidence type="ECO:0000313" key="17">
    <source>
        <dbReference type="Proteomes" id="UP000245699"/>
    </source>
</evidence>
<dbReference type="GO" id="GO:0002181">
    <property type="term" value="P:cytoplasmic translation"/>
    <property type="evidence" value="ECO:0007669"/>
    <property type="project" value="UniProtKB-UniRule"/>
</dbReference>
<evidence type="ECO:0000256" key="10">
    <source>
        <dbReference type="ARBA" id="ARBA00047770"/>
    </source>
</evidence>
<feature type="region of interest" description="Disordered" evidence="14">
    <location>
        <begin position="389"/>
        <end position="599"/>
    </location>
</feature>
<comment type="miscellaneous">
    <text evidence="13">In contrast to other lysine histone methyltransferases, it does not contain a SET domain, suggesting the existence of another mechanism for methylation of lysine residues of histones.</text>
</comment>
<dbReference type="Proteomes" id="UP000245699">
    <property type="component" value="Unassembled WGS sequence"/>
</dbReference>
<evidence type="ECO:0000256" key="14">
    <source>
        <dbReference type="SAM" id="MobiDB-lite"/>
    </source>
</evidence>
<proteinExistence type="inferred from homology"/>
<dbReference type="Pfam" id="PF08123">
    <property type="entry name" value="DOT1"/>
    <property type="match status" value="1"/>
</dbReference>
<evidence type="ECO:0000256" key="5">
    <source>
        <dbReference type="ARBA" id="ARBA00022679"/>
    </source>
</evidence>
<feature type="compositionally biased region" description="Low complexity" evidence="14">
    <location>
        <begin position="587"/>
        <end position="598"/>
    </location>
</feature>
<dbReference type="InterPro" id="IPR029063">
    <property type="entry name" value="SAM-dependent_MTases_sf"/>
</dbReference>
<comment type="similarity">
    <text evidence="13">Belongs to the class I-like SAM-binding methyltransferase superfamily. DOT1 family.</text>
</comment>
<evidence type="ECO:0000256" key="3">
    <source>
        <dbReference type="ARBA" id="ARBA00022490"/>
    </source>
</evidence>
<dbReference type="PANTHER" id="PTHR10920:SF12">
    <property type="entry name" value="TRNA (CYTIDINE(32)_GUANOSINE(34)-2'-O)-METHYLTRANSFERASE-RELATED"/>
    <property type="match status" value="1"/>
</dbReference>
<evidence type="ECO:0000256" key="7">
    <source>
        <dbReference type="ARBA" id="ARBA00022694"/>
    </source>
</evidence>
<keyword evidence="8 13" id="KW-0156">Chromatin regulator</keyword>
<dbReference type="GO" id="GO:0005634">
    <property type="term" value="C:nucleus"/>
    <property type="evidence" value="ECO:0007669"/>
    <property type="project" value="UniProtKB-SubCell"/>
</dbReference>
<dbReference type="Gene3D" id="1.10.260.170">
    <property type="match status" value="1"/>
</dbReference>
<keyword evidence="5 12" id="KW-0808">Transferase</keyword>
<dbReference type="PROSITE" id="PS51569">
    <property type="entry name" value="DOT1"/>
    <property type="match status" value="1"/>
</dbReference>
<dbReference type="InterPro" id="IPR025789">
    <property type="entry name" value="DOT1_dom"/>
</dbReference>
<dbReference type="InterPro" id="IPR028590">
    <property type="entry name" value="RNA_methyltr_E_TRM7"/>
</dbReference>
<dbReference type="FunFam" id="3.40.50.150:FF:000033">
    <property type="entry name" value="Histone-lysine N-methyltransferase, H3 lysine-79 specific"/>
    <property type="match status" value="1"/>
</dbReference>
<dbReference type="EMBL" id="MBFT01000079">
    <property type="protein sequence ID" value="PVU98482.1"/>
    <property type="molecule type" value="Genomic_DNA"/>
</dbReference>
<dbReference type="GO" id="GO:0140956">
    <property type="term" value="F:histone H3K79 trimethyltransferase activity"/>
    <property type="evidence" value="ECO:0007669"/>
    <property type="project" value="UniProtKB-EC"/>
</dbReference>
<organism evidence="16 17">
    <name type="scientific">Furculomyces boomerangus</name>
    <dbReference type="NCBI Taxonomy" id="61424"/>
    <lineage>
        <taxon>Eukaryota</taxon>
        <taxon>Fungi</taxon>
        <taxon>Fungi incertae sedis</taxon>
        <taxon>Zoopagomycota</taxon>
        <taxon>Kickxellomycotina</taxon>
        <taxon>Harpellomycetes</taxon>
        <taxon>Harpellales</taxon>
        <taxon>Harpellaceae</taxon>
        <taxon>Furculomyces</taxon>
    </lineage>
</organism>
<feature type="compositionally biased region" description="Polar residues" evidence="14">
    <location>
        <begin position="439"/>
        <end position="450"/>
    </location>
</feature>
<dbReference type="STRING" id="61424.A0A2T9Z1L5"/>
<feature type="compositionally biased region" description="Basic and acidic residues" evidence="14">
    <location>
        <begin position="552"/>
        <end position="571"/>
    </location>
</feature>
<dbReference type="Gene3D" id="3.40.50.150">
    <property type="entry name" value="Vaccinia Virus protein VP39"/>
    <property type="match status" value="2"/>
</dbReference>
<dbReference type="Pfam" id="PF01728">
    <property type="entry name" value="FtsJ"/>
    <property type="match status" value="1"/>
</dbReference>
<dbReference type="PANTHER" id="PTHR10920">
    <property type="entry name" value="RIBOSOMAL RNA METHYLTRANSFERASE"/>
    <property type="match status" value="1"/>
</dbReference>